<name>A0ACB8W3S8_9TELE</name>
<organism evidence="1 2">
    <name type="scientific">Scortum barcoo</name>
    <name type="common">barcoo grunter</name>
    <dbReference type="NCBI Taxonomy" id="214431"/>
    <lineage>
        <taxon>Eukaryota</taxon>
        <taxon>Metazoa</taxon>
        <taxon>Chordata</taxon>
        <taxon>Craniata</taxon>
        <taxon>Vertebrata</taxon>
        <taxon>Euteleostomi</taxon>
        <taxon>Actinopterygii</taxon>
        <taxon>Neopterygii</taxon>
        <taxon>Teleostei</taxon>
        <taxon>Neoteleostei</taxon>
        <taxon>Acanthomorphata</taxon>
        <taxon>Eupercaria</taxon>
        <taxon>Centrarchiformes</taxon>
        <taxon>Terapontoidei</taxon>
        <taxon>Terapontidae</taxon>
        <taxon>Scortum</taxon>
    </lineage>
</organism>
<proteinExistence type="predicted"/>
<reference evidence="1" key="1">
    <citation type="submission" date="2022-04" db="EMBL/GenBank/DDBJ databases">
        <title>Jade perch genome.</title>
        <authorList>
            <person name="Chao B."/>
        </authorList>
    </citation>
    <scope>NUCLEOTIDE SEQUENCE</scope>
    <source>
        <strain evidence="1">CB-2022</strain>
    </source>
</reference>
<dbReference type="Proteomes" id="UP000831701">
    <property type="component" value="Chromosome 15"/>
</dbReference>
<evidence type="ECO:0000313" key="1">
    <source>
        <dbReference type="EMBL" id="KAI3362310.1"/>
    </source>
</evidence>
<protein>
    <submittedName>
        <fullName evidence="1">Uncharacterized protein</fullName>
    </submittedName>
</protein>
<comment type="caution">
    <text evidence="1">The sequence shown here is derived from an EMBL/GenBank/DDBJ whole genome shotgun (WGS) entry which is preliminary data.</text>
</comment>
<evidence type="ECO:0000313" key="2">
    <source>
        <dbReference type="Proteomes" id="UP000831701"/>
    </source>
</evidence>
<feature type="non-terminal residue" evidence="1">
    <location>
        <position position="1"/>
    </location>
</feature>
<accession>A0ACB8W3S8</accession>
<keyword evidence="2" id="KW-1185">Reference proteome</keyword>
<sequence>WAREKSQQGTTSPLAPGPLHFINLSTGRDLPLDRNSFTHTIALTQREEAKADKPKYAESEEDAQQEESCLSQCGDLAAFAPGVERKHEHKELHVNTYALAQFLTSDEGRVYSEAPPCYFSAIEIEKDFSTSSQPSPFVACTWMNFLMRDPVIQGSSMAYHPFIPHRGPEFAMSAMLGHQPPFFPALALPPSGSLSLPGALGKPIMDQLMGAAETGLHFSSLGHQAAAAHLRPLKTLEPEEEVEDDPKVHLEAKELWELFHKRGTEMVITKSGRRMFPPFKVRCTGLDKKAKYILLMDIVAADDCRYKFHNSRWMVAGKADPEMPKRMYIHPDSPATGEQWMSKVVNFHKLKLTNNISDKHGFTILNSMHKYQPRFHIVRANDILKLPYSTFRTYVFPETDFIAVTAYQNDKITQLKIDHNPFAKGFRDTGNGRREKRKQLALQSMRSYEEQQKKENGASDDSSGEQPSFKCFGQASSPAVSTVGPPHLKEVSDLLLLLLLLLLTDFCDSDEDSDDESKDGHIKDGPDSSKISTTTEDGKDHEASPAKVHPFGSSDIGSRNRELGPRTEKSQADSRQSPITVISSTTRSGEDLKSPSLEPKADECRPLGKDSFMPLTVQTDSTAHIGHGHLHNFGFPTGLTGQQFFNHLGSAHPFLLHPSQFNMGGAFSNMAAGMGPLLAAVSTGGVSTMDGHDEHGITSAEPDAGPALSSAATCLGIAGHRHVPLWQPLPLPLHVHAAAAAAASSAAASSSVHRHPFLNAVRPRLRYSPYSLPMTVPPDSTLLTTAMPPMSGGGGGGAGGGGELKGDGGVAVPASPASAVTLDSTSEVTSHSRPPSPAPARCPCPQRLARRRTPPTSCRASSAWSVDWTQIRTGRGADPLRSSDFEEEEEGEEVVRNGARSSDYQMDSFNQTGIIGEKLGRVSAGTVVLSELPVMADQEETFGLQSSPSGSDSRELQADNKSEKQNGTSSKSPSSQTTYIQQGMEGIKVYLHERELWTKFHEVGTEMIITKAGRRMFPSFKVKVTGLNPKTKYILLMDVVPADDHRYKFADNKWSVTGKAEPAMPGRLYVHPDSPATGAHWMRQLVSFQKLKLTNNHLDPFGHIILNSMHKYQPRIHIVKADENNGFGSKNTAFCTHVFPETAFIAVTSYQNHKITQLKIENNPFAKGFRGSDDMELHRMSRMQSTKEYPVVPRSTGSTVRQRVGSSQSPFSGEVQGMATPSALSSQYSQCENGVTSTSQDMLPQSGSYPLPHEHGQEYHCIKRKVEDDCHSGEHSYKKAYLESSSSEEDHYYRPVGYAQSLGLAGGPYRSESSQRQACMYASASQGAEPVPSLEDISCNTWASVSPYGSCSVTTMQPMERLPYQHFSAHFTSGSLVSRLGGVGGHASPQLGDGHHAAMYQSSMTHQTLGRQCSPGAGIQSPAAGLQGNEYLYTHAIPRTLSPHQYHTVHSVSIMPEWNENS</sequence>
<dbReference type="EMBL" id="CM041545">
    <property type="protein sequence ID" value="KAI3362310.1"/>
    <property type="molecule type" value="Genomic_DNA"/>
</dbReference>
<gene>
    <name evidence="1" type="ORF">L3Q82_012624</name>
</gene>